<evidence type="ECO:0000256" key="10">
    <source>
        <dbReference type="SAM" id="SignalP"/>
    </source>
</evidence>
<protein>
    <submittedName>
        <fullName evidence="11">Uncharacterized protein</fullName>
    </submittedName>
</protein>
<sequence>MLLLYCALLHLPSCLLGSPRGTTYVDVKGGVGRIAMLLAGYCFLNYTWSCPQFTRDRWRKYH</sequence>
<organism evidence="11 12">
    <name type="scientific">Esox lucius</name>
    <name type="common">Northern pike</name>
    <dbReference type="NCBI Taxonomy" id="8010"/>
    <lineage>
        <taxon>Eukaryota</taxon>
        <taxon>Metazoa</taxon>
        <taxon>Chordata</taxon>
        <taxon>Craniata</taxon>
        <taxon>Vertebrata</taxon>
        <taxon>Euteleostomi</taxon>
        <taxon>Actinopterygii</taxon>
        <taxon>Neopterygii</taxon>
        <taxon>Teleostei</taxon>
        <taxon>Protacanthopterygii</taxon>
        <taxon>Esociformes</taxon>
        <taxon>Esocidae</taxon>
        <taxon>Esox</taxon>
    </lineage>
</organism>
<keyword evidence="12" id="KW-1185">Reference proteome</keyword>
<reference evidence="11 12" key="1">
    <citation type="submission" date="2020-02" db="EMBL/GenBank/DDBJ databases">
        <title>Esox lucius (northern pike) genome, fEsoLuc1, primary haplotype.</title>
        <authorList>
            <person name="Myers G."/>
            <person name="Karagic N."/>
            <person name="Meyer A."/>
            <person name="Pippel M."/>
            <person name="Reichard M."/>
            <person name="Winkler S."/>
            <person name="Tracey A."/>
            <person name="Sims Y."/>
            <person name="Howe K."/>
            <person name="Rhie A."/>
            <person name="Formenti G."/>
            <person name="Durbin R."/>
            <person name="Fedrigo O."/>
            <person name="Jarvis E.D."/>
        </authorList>
    </citation>
    <scope>NUCLEOTIDE SEQUENCE [LARGE SCALE GENOMIC DNA]</scope>
</reference>
<comment type="similarity">
    <text evidence="2">Belongs to the ATPase F chain family.</text>
</comment>
<evidence type="ECO:0000256" key="1">
    <source>
        <dbReference type="ARBA" id="ARBA00004325"/>
    </source>
</evidence>
<dbReference type="PANTHER" id="PTHR13080">
    <property type="entry name" value="ATP SYNTHASE F CHAIN, MITOCHONDRIAL-RELATED"/>
    <property type="match status" value="1"/>
</dbReference>
<dbReference type="GeneTree" id="ENSGT01000000220278"/>
<evidence type="ECO:0000256" key="7">
    <source>
        <dbReference type="ARBA" id="ARBA00023128"/>
    </source>
</evidence>
<dbReference type="GO" id="GO:0042776">
    <property type="term" value="P:proton motive force-driven mitochondrial ATP synthesis"/>
    <property type="evidence" value="ECO:0007669"/>
    <property type="project" value="TreeGrafter"/>
</dbReference>
<dbReference type="AlphaFoldDB" id="A0AAY5KLK0"/>
<keyword evidence="7" id="KW-0496">Mitochondrion</keyword>
<reference evidence="11" key="3">
    <citation type="submission" date="2025-09" db="UniProtKB">
        <authorList>
            <consortium name="Ensembl"/>
        </authorList>
    </citation>
    <scope>IDENTIFICATION</scope>
</reference>
<dbReference type="GO" id="GO:0046933">
    <property type="term" value="F:proton-transporting ATP synthase activity, rotational mechanism"/>
    <property type="evidence" value="ECO:0007669"/>
    <property type="project" value="TreeGrafter"/>
</dbReference>
<dbReference type="InterPro" id="IPR019344">
    <property type="entry name" value="F1F0-ATPsyn_F_prd"/>
</dbReference>
<evidence type="ECO:0000256" key="2">
    <source>
        <dbReference type="ARBA" id="ARBA00005895"/>
    </source>
</evidence>
<evidence type="ECO:0000313" key="11">
    <source>
        <dbReference type="Ensembl" id="ENSELUP00000090008.1"/>
    </source>
</evidence>
<dbReference type="Ensembl" id="ENSELUT00000102982.1">
    <property type="protein sequence ID" value="ENSELUP00000090008.1"/>
    <property type="gene ID" value="ENSELUG00000042457.1"/>
</dbReference>
<evidence type="ECO:0000256" key="6">
    <source>
        <dbReference type="ARBA" id="ARBA00023065"/>
    </source>
</evidence>
<dbReference type="Proteomes" id="UP000265140">
    <property type="component" value="Chromosome 5"/>
</dbReference>
<feature type="signal peptide" evidence="10">
    <location>
        <begin position="1"/>
        <end position="17"/>
    </location>
</feature>
<evidence type="ECO:0000313" key="12">
    <source>
        <dbReference type="Proteomes" id="UP000265140"/>
    </source>
</evidence>
<evidence type="ECO:0000256" key="5">
    <source>
        <dbReference type="ARBA" id="ARBA00022781"/>
    </source>
</evidence>
<proteinExistence type="inferred from homology"/>
<dbReference type="PANTHER" id="PTHR13080:SF13">
    <property type="entry name" value="ATP SYNTHASE SUBUNIT F, MITOCHONDRIAL"/>
    <property type="match status" value="1"/>
</dbReference>
<keyword evidence="3" id="KW-0813">Transport</keyword>
<reference evidence="11" key="2">
    <citation type="submission" date="2025-08" db="UniProtKB">
        <authorList>
            <consortium name="Ensembl"/>
        </authorList>
    </citation>
    <scope>IDENTIFICATION</scope>
</reference>
<keyword evidence="4" id="KW-0138">CF(0)</keyword>
<name>A0AAY5KLK0_ESOLU</name>
<dbReference type="GO" id="GO:0031966">
    <property type="term" value="C:mitochondrial membrane"/>
    <property type="evidence" value="ECO:0007669"/>
    <property type="project" value="UniProtKB-SubCell"/>
</dbReference>
<feature type="chain" id="PRO_5045510634" evidence="10">
    <location>
        <begin position="18"/>
        <end position="62"/>
    </location>
</feature>
<evidence type="ECO:0000256" key="8">
    <source>
        <dbReference type="ARBA" id="ARBA00023136"/>
    </source>
</evidence>
<keyword evidence="9" id="KW-0066">ATP synthesis</keyword>
<evidence type="ECO:0000256" key="4">
    <source>
        <dbReference type="ARBA" id="ARBA00022547"/>
    </source>
</evidence>
<evidence type="ECO:0000256" key="3">
    <source>
        <dbReference type="ARBA" id="ARBA00022448"/>
    </source>
</evidence>
<keyword evidence="6" id="KW-0406">Ion transport</keyword>
<evidence type="ECO:0000256" key="9">
    <source>
        <dbReference type="ARBA" id="ARBA00023310"/>
    </source>
</evidence>
<dbReference type="GO" id="GO:0045259">
    <property type="term" value="C:proton-transporting ATP synthase complex"/>
    <property type="evidence" value="ECO:0007669"/>
    <property type="project" value="UniProtKB-KW"/>
</dbReference>
<comment type="subcellular location">
    <subcellularLocation>
        <location evidence="1">Mitochondrion membrane</location>
    </subcellularLocation>
</comment>
<keyword evidence="8" id="KW-0472">Membrane</keyword>
<keyword evidence="5" id="KW-0375">Hydrogen ion transport</keyword>
<keyword evidence="10" id="KW-0732">Signal</keyword>
<accession>A0AAY5KLK0</accession>